<proteinExistence type="predicted"/>
<evidence type="ECO:0000313" key="2">
    <source>
        <dbReference type="Proteomes" id="UP000790709"/>
    </source>
</evidence>
<keyword evidence="2" id="KW-1185">Reference proteome</keyword>
<gene>
    <name evidence="1" type="ORF">BV22DRAFT_967311</name>
</gene>
<protein>
    <submittedName>
        <fullName evidence="1">Uncharacterized protein</fullName>
    </submittedName>
</protein>
<dbReference type="Proteomes" id="UP000790709">
    <property type="component" value="Unassembled WGS sequence"/>
</dbReference>
<sequence length="364" mass="42127">RTGTSARGRSVARGRGGSTAARRRRAQPPPGDADNEQETRTGQFDEDAEDVTESRGKLKSKEAKEARAELKRLVTNKFRRVCDVAEGTKWPTTLDERKNDITDEVYLTPKFSTTVNDEHNRVIFAKIAHLVWQDLQAYEKLTAPQTTALSDCLVNRKVKWNKQTLFTFAKETYRGFKDEYRAQTDAEKKAVKENNQRTNRWAQRRKEKADRLMSARQTYLKKHGADPTDIIHADHMSDEASGPEDDEPEDTWKRRMADKMGMPVGMLLDNLIFLEVTNSPWRANELGDVFHELRRLWWDSMEPKQRKRFNAMRVEGTGRESLRIPEFTPYDFGINAEWFTANNEKIEIRDLLKGWGAWGDPEGF</sequence>
<feature type="non-terminal residue" evidence="1">
    <location>
        <position position="1"/>
    </location>
</feature>
<name>A0ACB8BEW3_9AGAM</name>
<dbReference type="EMBL" id="MU266458">
    <property type="protein sequence ID" value="KAH7923258.1"/>
    <property type="molecule type" value="Genomic_DNA"/>
</dbReference>
<evidence type="ECO:0000313" key="1">
    <source>
        <dbReference type="EMBL" id="KAH7923258.1"/>
    </source>
</evidence>
<reference evidence="1" key="1">
    <citation type="journal article" date="2021" name="New Phytol.">
        <title>Evolutionary innovations through gain and loss of genes in the ectomycorrhizal Boletales.</title>
        <authorList>
            <person name="Wu G."/>
            <person name="Miyauchi S."/>
            <person name="Morin E."/>
            <person name="Kuo A."/>
            <person name="Drula E."/>
            <person name="Varga T."/>
            <person name="Kohler A."/>
            <person name="Feng B."/>
            <person name="Cao Y."/>
            <person name="Lipzen A."/>
            <person name="Daum C."/>
            <person name="Hundley H."/>
            <person name="Pangilinan J."/>
            <person name="Johnson J."/>
            <person name="Barry K."/>
            <person name="LaButti K."/>
            <person name="Ng V."/>
            <person name="Ahrendt S."/>
            <person name="Min B."/>
            <person name="Choi I.G."/>
            <person name="Park H."/>
            <person name="Plett J.M."/>
            <person name="Magnuson J."/>
            <person name="Spatafora J.W."/>
            <person name="Nagy L.G."/>
            <person name="Henrissat B."/>
            <person name="Grigoriev I.V."/>
            <person name="Yang Z.L."/>
            <person name="Xu J."/>
            <person name="Martin F.M."/>
        </authorList>
    </citation>
    <scope>NUCLEOTIDE SEQUENCE</scope>
    <source>
        <strain evidence="1">KUC20120723A-06</strain>
    </source>
</reference>
<accession>A0ACB8BEW3</accession>
<feature type="non-terminal residue" evidence="1">
    <location>
        <position position="364"/>
    </location>
</feature>
<organism evidence="1 2">
    <name type="scientific">Leucogyrophana mollusca</name>
    <dbReference type="NCBI Taxonomy" id="85980"/>
    <lineage>
        <taxon>Eukaryota</taxon>
        <taxon>Fungi</taxon>
        <taxon>Dikarya</taxon>
        <taxon>Basidiomycota</taxon>
        <taxon>Agaricomycotina</taxon>
        <taxon>Agaricomycetes</taxon>
        <taxon>Agaricomycetidae</taxon>
        <taxon>Boletales</taxon>
        <taxon>Boletales incertae sedis</taxon>
        <taxon>Leucogyrophana</taxon>
    </lineage>
</organism>
<comment type="caution">
    <text evidence="1">The sequence shown here is derived from an EMBL/GenBank/DDBJ whole genome shotgun (WGS) entry which is preliminary data.</text>
</comment>